<feature type="repeat" description="WD" evidence="7">
    <location>
        <begin position="258"/>
        <end position="289"/>
    </location>
</feature>
<dbReference type="PROSITE" id="PS50082">
    <property type="entry name" value="WD_REPEATS_2"/>
    <property type="match status" value="1"/>
</dbReference>
<dbReference type="PANTHER" id="PTHR14344:SF3">
    <property type="entry name" value="WD REPEAT-CONTAINING PROTEIN 6"/>
    <property type="match status" value="1"/>
</dbReference>
<dbReference type="InterPro" id="IPR001680">
    <property type="entry name" value="WD40_rpt"/>
</dbReference>
<gene>
    <name evidence="8" type="ORF">DKX38_003358</name>
</gene>
<dbReference type="Pfam" id="PF00400">
    <property type="entry name" value="WD40"/>
    <property type="match status" value="3"/>
</dbReference>
<evidence type="ECO:0000256" key="6">
    <source>
        <dbReference type="ARBA" id="ARBA00038255"/>
    </source>
</evidence>
<evidence type="ECO:0000256" key="2">
    <source>
        <dbReference type="ARBA" id="ARBA00022490"/>
    </source>
</evidence>
<keyword evidence="2" id="KW-0963">Cytoplasm</keyword>
<evidence type="ECO:0000256" key="7">
    <source>
        <dbReference type="PROSITE-ProRule" id="PRU00221"/>
    </source>
</evidence>
<dbReference type="SMART" id="SM00320">
    <property type="entry name" value="WD40"/>
    <property type="match status" value="8"/>
</dbReference>
<evidence type="ECO:0008006" key="10">
    <source>
        <dbReference type="Google" id="ProtNLM"/>
    </source>
</evidence>
<dbReference type="InterPro" id="IPR051973">
    <property type="entry name" value="tRNA_Anticodon_Mtase-Reg"/>
</dbReference>
<organism evidence="8 9">
    <name type="scientific">Salix brachista</name>
    <dbReference type="NCBI Taxonomy" id="2182728"/>
    <lineage>
        <taxon>Eukaryota</taxon>
        <taxon>Viridiplantae</taxon>
        <taxon>Streptophyta</taxon>
        <taxon>Embryophyta</taxon>
        <taxon>Tracheophyta</taxon>
        <taxon>Spermatophyta</taxon>
        <taxon>Magnoliopsida</taxon>
        <taxon>eudicotyledons</taxon>
        <taxon>Gunneridae</taxon>
        <taxon>Pentapetalae</taxon>
        <taxon>rosids</taxon>
        <taxon>fabids</taxon>
        <taxon>Malpighiales</taxon>
        <taxon>Salicaceae</taxon>
        <taxon>Saliceae</taxon>
        <taxon>Salix</taxon>
    </lineage>
</organism>
<evidence type="ECO:0000256" key="5">
    <source>
        <dbReference type="ARBA" id="ARBA00022737"/>
    </source>
</evidence>
<comment type="similarity">
    <text evidence="6">Belongs to the WD repeat WDR6 family.</text>
</comment>
<protein>
    <recommendedName>
        <fullName evidence="10">WD repeat-containing protein 6</fullName>
    </recommendedName>
</protein>
<dbReference type="InterPro" id="IPR036322">
    <property type="entry name" value="WD40_repeat_dom_sf"/>
</dbReference>
<comment type="subcellular location">
    <subcellularLocation>
        <location evidence="1">Cytoplasm</location>
    </subcellularLocation>
</comment>
<dbReference type="Proteomes" id="UP000326939">
    <property type="component" value="Chromosome 2"/>
</dbReference>
<dbReference type="EMBL" id="VDCV01000002">
    <property type="protein sequence ID" value="KAB5569565.1"/>
    <property type="molecule type" value="Genomic_DNA"/>
</dbReference>
<keyword evidence="5" id="KW-0677">Repeat</keyword>
<evidence type="ECO:0000256" key="3">
    <source>
        <dbReference type="ARBA" id="ARBA00022574"/>
    </source>
</evidence>
<accession>A0A5N5NPQ7</accession>
<evidence type="ECO:0000256" key="1">
    <source>
        <dbReference type="ARBA" id="ARBA00004496"/>
    </source>
</evidence>
<name>A0A5N5NPQ7_9ROSI</name>
<reference evidence="9" key="1">
    <citation type="journal article" date="2019" name="Gigascience">
        <title>De novo genome assembly of the endangered Acer yangbiense, a plant species with extremely small populations endemic to Yunnan Province, China.</title>
        <authorList>
            <person name="Yang J."/>
            <person name="Wariss H.M."/>
            <person name="Tao L."/>
            <person name="Zhang R."/>
            <person name="Yun Q."/>
            <person name="Hollingsworth P."/>
            <person name="Dao Z."/>
            <person name="Luo G."/>
            <person name="Guo H."/>
            <person name="Ma Y."/>
            <person name="Sun W."/>
        </authorList>
    </citation>
    <scope>NUCLEOTIDE SEQUENCE [LARGE SCALE GENOMIC DNA]</scope>
    <source>
        <strain evidence="9">cv. br00</strain>
    </source>
</reference>
<evidence type="ECO:0000313" key="9">
    <source>
        <dbReference type="Proteomes" id="UP000326939"/>
    </source>
</evidence>
<dbReference type="GO" id="GO:0030488">
    <property type="term" value="P:tRNA methylation"/>
    <property type="evidence" value="ECO:0007669"/>
    <property type="project" value="TreeGrafter"/>
</dbReference>
<keyword evidence="4" id="KW-0819">tRNA processing</keyword>
<sequence length="1484" mass="164973">MEGQQQKQSKWKLERGQYLGEISALCFLHPPSKISSTPFLLAGTGSQILLYNLESGKITKSFEVFDGIRVHGITCCSSEEESSNTTSLAVSFKIAVFGEKRLKLFNLHIQTPSQVNAYLVLIHCLPKFTHWVLDVSFFKSYAVPSSQEERQCLAIGCSDNSVHLWDMSVSSVVLQVQSPEKCLLYSMRLWGDSLETLRIASGTIFNEIIVWKVVPVEPQLGGLPSTSLLEDDMYLSCSSPDSFQLRFQQHKSAHMCRLVGHEGSIFRLAWSSDGSKLVSVSDDRSARIWAVSDELKDSDNGEEEVAGPVLFGHNARVWDCCICDSVIVTAGEDCTCRVWRLDGKQLKMIKEHIGRGIWRCLYDPTSSLLITAGFDSSIKVHQVSASISQSLEGQIESKPFIDRMEIFTCRIPNSSEYIGLMDSCGVDSKVICSKILNVLYLCMQTMSDLAGYDILVLVLVLSSNFSGLLVTCNLQSNDGNKAFPLELRGCGMVFTFCKSEYVRCLHFTCKDTLYVATNNGYLYHARLLGTVDVKWTKLAQLSEEVPIVCMDLLSKNFTKHSDVVDDWVALGDGKGNVTIVRIMGDVFTPEVDFTFTWSAGKERQLLGTYWCKALGCRSSHHQSLLCRFIFTADPRGILKLWRLSDPLPSGSLPYGRTFDVSLIAEFTSCFGIRIMCLDASFENEVLVCGDSRGNLVLFPLSKDLLQDKPTVPQIKISPLCYFKGSHGISTVSNISVAKLSSDMIEIRSTGGDGCICYLEYDPDQRGLEFIGMKQVKELSLVQSVSANNNCLDDSAYCGYAIGFASTDFIIWNLISEAKVVQIPCGGWRRPHSYYLGDVPEAMSCFAYVKDEIIYIHRKWVPKMERKIFPQNLHIQFHGREMHSLCFVSKNTLVEANGKNFHSARSSWIATGCEDGTVRLTRYVPGVEGWFTSKLLGEHVGGSAVRSICPVSKMHIIASDLTNLSDWTKRQNTCAGDIDNPFLLISVGSKRVLTSWLLRDRNLDKENVFVEQEKTENRNGYNPSSEVSSSMSFKWLSTDMPPKNSSARGKTKVAEKIQGITKLNMNIDATSGPLLLEKGERESKISCDDKEDDWRYLAVTAFLVKCAGSRLTVCFVVVACSDATLALRALVLPHRLWFDVALLVPLSSPVLTLQNVIIPSSLPFEENIRIGNVYIVISGATDGSIAFWDLTDNIEAFVQRLSTLNIEKSINCQTRPRTGRGSQGGRWWRILSSSVPKNRPGDGLVAIKAGERVNCNLANHPMNGASTEVSDAESCTRVCSQAVDNMPHEPEVNSVNSLPGICEIRPFQVFNNVHQSGVNSLHISDTQDNQSSENGFVFSVISGGDDQALHCLKFDLSPLSKGKDSYVTSNLINLFTSSENMENNCCRQSQANKYRIRFLYNDRITSAHSSAIKGVWTDGTWVFSTGLDQRIRCWLLQDNCKLTEQAYLIISVPEPEALHARACGRNHYEIAVAGRGMQMVEFSAS</sequence>
<dbReference type="PROSITE" id="PS50294">
    <property type="entry name" value="WD_REPEATS_REGION"/>
    <property type="match status" value="1"/>
</dbReference>
<keyword evidence="3 7" id="KW-0853">WD repeat</keyword>
<keyword evidence="9" id="KW-1185">Reference proteome</keyword>
<dbReference type="GO" id="GO:0005737">
    <property type="term" value="C:cytoplasm"/>
    <property type="evidence" value="ECO:0007669"/>
    <property type="project" value="UniProtKB-SubCell"/>
</dbReference>
<evidence type="ECO:0000256" key="4">
    <source>
        <dbReference type="ARBA" id="ARBA00022694"/>
    </source>
</evidence>
<evidence type="ECO:0000313" key="8">
    <source>
        <dbReference type="EMBL" id="KAB5569565.1"/>
    </source>
</evidence>
<proteinExistence type="inferred from homology"/>
<dbReference type="Gene3D" id="2.130.10.10">
    <property type="entry name" value="YVTN repeat-like/Quinoprotein amine dehydrogenase"/>
    <property type="match status" value="3"/>
</dbReference>
<dbReference type="SUPFAM" id="SSF50978">
    <property type="entry name" value="WD40 repeat-like"/>
    <property type="match status" value="4"/>
</dbReference>
<comment type="caution">
    <text evidence="8">The sequence shown here is derived from an EMBL/GenBank/DDBJ whole genome shotgun (WGS) entry which is preliminary data.</text>
</comment>
<dbReference type="PANTHER" id="PTHR14344">
    <property type="entry name" value="WD REPEAT PROTEIN"/>
    <property type="match status" value="1"/>
</dbReference>
<dbReference type="InterPro" id="IPR015943">
    <property type="entry name" value="WD40/YVTN_repeat-like_dom_sf"/>
</dbReference>